<dbReference type="EMBL" id="JBHUOK010000030">
    <property type="protein sequence ID" value="MFD2789922.1"/>
    <property type="molecule type" value="Genomic_DNA"/>
</dbReference>
<keyword evidence="3 5" id="KW-0238">DNA-binding</keyword>
<organism evidence="8 9">
    <name type="scientific">Arenibacter antarcticus</name>
    <dbReference type="NCBI Taxonomy" id="2040469"/>
    <lineage>
        <taxon>Bacteria</taxon>
        <taxon>Pseudomonadati</taxon>
        <taxon>Bacteroidota</taxon>
        <taxon>Flavobacteriia</taxon>
        <taxon>Flavobacteriales</taxon>
        <taxon>Flavobacteriaceae</taxon>
        <taxon>Arenibacter</taxon>
    </lineage>
</organism>
<evidence type="ECO:0000259" key="6">
    <source>
        <dbReference type="PROSITE" id="PS51898"/>
    </source>
</evidence>
<dbReference type="InterPro" id="IPR050090">
    <property type="entry name" value="Tyrosine_recombinase_XerCD"/>
</dbReference>
<dbReference type="InterPro" id="IPR044068">
    <property type="entry name" value="CB"/>
</dbReference>
<dbReference type="InterPro" id="IPR011010">
    <property type="entry name" value="DNA_brk_join_enz"/>
</dbReference>
<comment type="caution">
    <text evidence="8">The sequence shown here is derived from an EMBL/GenBank/DDBJ whole genome shotgun (WGS) entry which is preliminary data.</text>
</comment>
<evidence type="ECO:0000256" key="1">
    <source>
        <dbReference type="ARBA" id="ARBA00008857"/>
    </source>
</evidence>
<keyword evidence="9" id="KW-1185">Reference proteome</keyword>
<proteinExistence type="inferred from homology"/>
<gene>
    <name evidence="8" type="ORF">ACFS1K_09120</name>
</gene>
<accession>A0ABW5VG36</accession>
<dbReference type="RefSeq" id="WP_251809405.1">
    <property type="nucleotide sequence ID" value="NZ_CP166679.1"/>
</dbReference>
<dbReference type="InterPro" id="IPR013762">
    <property type="entry name" value="Integrase-like_cat_sf"/>
</dbReference>
<evidence type="ECO:0000313" key="8">
    <source>
        <dbReference type="EMBL" id="MFD2789922.1"/>
    </source>
</evidence>
<evidence type="ECO:0000256" key="5">
    <source>
        <dbReference type="PROSITE-ProRule" id="PRU01248"/>
    </source>
</evidence>
<evidence type="ECO:0000259" key="7">
    <source>
        <dbReference type="PROSITE" id="PS51900"/>
    </source>
</evidence>
<dbReference type="PANTHER" id="PTHR30349">
    <property type="entry name" value="PHAGE INTEGRASE-RELATED"/>
    <property type="match status" value="1"/>
</dbReference>
<evidence type="ECO:0000256" key="3">
    <source>
        <dbReference type="ARBA" id="ARBA00023125"/>
    </source>
</evidence>
<dbReference type="PANTHER" id="PTHR30349:SF41">
    <property type="entry name" value="INTEGRASE_RECOMBINASE PROTEIN MJ0367-RELATED"/>
    <property type="match status" value="1"/>
</dbReference>
<keyword evidence="2" id="KW-0229">DNA integration</keyword>
<feature type="domain" description="Tyr recombinase" evidence="6">
    <location>
        <begin position="247"/>
        <end position="434"/>
    </location>
</feature>
<name>A0ABW5VG36_9FLAO</name>
<dbReference type="Gene3D" id="1.10.150.130">
    <property type="match status" value="1"/>
</dbReference>
<evidence type="ECO:0000256" key="4">
    <source>
        <dbReference type="ARBA" id="ARBA00023172"/>
    </source>
</evidence>
<evidence type="ECO:0000313" key="9">
    <source>
        <dbReference type="Proteomes" id="UP001597532"/>
    </source>
</evidence>
<feature type="domain" description="Core-binding (CB)" evidence="7">
    <location>
        <begin position="138"/>
        <end position="226"/>
    </location>
</feature>
<dbReference type="Proteomes" id="UP001597532">
    <property type="component" value="Unassembled WGS sequence"/>
</dbReference>
<comment type="similarity">
    <text evidence="1">Belongs to the 'phage' integrase family.</text>
</comment>
<dbReference type="SUPFAM" id="SSF56349">
    <property type="entry name" value="DNA breaking-rejoining enzymes"/>
    <property type="match status" value="1"/>
</dbReference>
<keyword evidence="4" id="KW-0233">DNA recombination</keyword>
<dbReference type="InterPro" id="IPR010998">
    <property type="entry name" value="Integrase_recombinase_N"/>
</dbReference>
<dbReference type="Gene3D" id="1.10.443.10">
    <property type="entry name" value="Intergrase catalytic core"/>
    <property type="match status" value="1"/>
</dbReference>
<dbReference type="PROSITE" id="PS51898">
    <property type="entry name" value="TYR_RECOMBINASE"/>
    <property type="match status" value="1"/>
</dbReference>
<protein>
    <submittedName>
        <fullName evidence="8">Tyrosine-type recombinase/integrase</fullName>
    </submittedName>
</protein>
<dbReference type="InterPro" id="IPR002104">
    <property type="entry name" value="Integrase_catalytic"/>
</dbReference>
<sequence>MAIFEKLITLNNQVEHDLDNVLSHNDNYSIPKIYDAKGDLSKRWYVYFSFRNTETNKMERISNIYGKAHKYKTKENRYAILSSYRINLLKHLKEGYNPFDSNRSLHNSVKEQKNPTKSESNFITATKEADIIVSKDTPAGTALKDAFDFSLKLKKQQVSERTFQDYKYKMESFLKYISKHHTDVKTIDQLSKNVTQDFLNNLLLNSSPRNRNNHRLAMGSVMQTLEDNDIMPVNFIKKIPVLKSTPQRNKTYTLDKENKIFDYLESEDPILLLFIKFISYNFLRPIEVCRIRIGDINLENNTIQFKAKNSPLKTKIIPEILLKELPDLTKMDKTHFLFTPDKIGGVWETQETNKRNYFSKCFKTIVKAKFDLGADYGLYSFRHTYITKLYRMLLKNGSPFEAKSKLMLITGHTSMSALEKYLRDIDAELPEDYSHLLE</sequence>
<dbReference type="PROSITE" id="PS51900">
    <property type="entry name" value="CB"/>
    <property type="match status" value="1"/>
</dbReference>
<reference evidence="9" key="1">
    <citation type="journal article" date="2019" name="Int. J. Syst. Evol. Microbiol.">
        <title>The Global Catalogue of Microorganisms (GCM) 10K type strain sequencing project: providing services to taxonomists for standard genome sequencing and annotation.</title>
        <authorList>
            <consortium name="The Broad Institute Genomics Platform"/>
            <consortium name="The Broad Institute Genome Sequencing Center for Infectious Disease"/>
            <person name="Wu L."/>
            <person name="Ma J."/>
        </authorList>
    </citation>
    <scope>NUCLEOTIDE SEQUENCE [LARGE SCALE GENOMIC DNA]</scope>
    <source>
        <strain evidence="9">KCTC 52924</strain>
    </source>
</reference>
<evidence type="ECO:0000256" key="2">
    <source>
        <dbReference type="ARBA" id="ARBA00022908"/>
    </source>
</evidence>